<dbReference type="SMART" id="SM00283">
    <property type="entry name" value="MA"/>
    <property type="match status" value="1"/>
</dbReference>
<dbReference type="InterPro" id="IPR033480">
    <property type="entry name" value="sCache_2"/>
</dbReference>
<accession>A0A512JS33</accession>
<dbReference type="Gene3D" id="1.10.287.950">
    <property type="entry name" value="Methyl-accepting chemotaxis protein"/>
    <property type="match status" value="1"/>
</dbReference>
<comment type="similarity">
    <text evidence="8">Belongs to the methyl-accepting chemotaxis (MCP) protein family.</text>
</comment>
<keyword evidence="7 9" id="KW-0807">Transducer</keyword>
<keyword evidence="15" id="KW-1185">Reference proteome</keyword>
<evidence type="ECO:0000259" key="13">
    <source>
        <dbReference type="PROSITE" id="PS50885"/>
    </source>
</evidence>
<dbReference type="Proteomes" id="UP000321750">
    <property type="component" value="Unassembled WGS sequence"/>
</dbReference>
<evidence type="ECO:0000256" key="2">
    <source>
        <dbReference type="ARBA" id="ARBA00022475"/>
    </source>
</evidence>
<evidence type="ECO:0000256" key="10">
    <source>
        <dbReference type="SAM" id="Phobius"/>
    </source>
</evidence>
<dbReference type="PROSITE" id="PS50111">
    <property type="entry name" value="CHEMOTAXIS_TRANSDUC_2"/>
    <property type="match status" value="1"/>
</dbReference>
<evidence type="ECO:0000256" key="9">
    <source>
        <dbReference type="PROSITE-ProRule" id="PRU00284"/>
    </source>
</evidence>
<dbReference type="EMBL" id="BJZV01000063">
    <property type="protein sequence ID" value="GEP12722.1"/>
    <property type="molecule type" value="Genomic_DNA"/>
</dbReference>
<comment type="subcellular location">
    <subcellularLocation>
        <location evidence="1">Cell inner membrane</location>
        <topology evidence="1">Multi-pass membrane protein</topology>
    </subcellularLocation>
</comment>
<feature type="transmembrane region" description="Helical" evidence="10">
    <location>
        <begin position="154"/>
        <end position="172"/>
    </location>
</feature>
<name>A0A512JS33_9HYPH</name>
<keyword evidence="5 10" id="KW-1133">Transmembrane helix</keyword>
<dbReference type="InterPro" id="IPR000727">
    <property type="entry name" value="T_SNARE_dom"/>
</dbReference>
<feature type="domain" description="HAMP" evidence="13">
    <location>
        <begin position="173"/>
        <end position="226"/>
    </location>
</feature>
<evidence type="ECO:0000256" key="7">
    <source>
        <dbReference type="ARBA" id="ARBA00023224"/>
    </source>
</evidence>
<evidence type="ECO:0000256" key="3">
    <source>
        <dbReference type="ARBA" id="ARBA00022519"/>
    </source>
</evidence>
<dbReference type="InterPro" id="IPR003660">
    <property type="entry name" value="HAMP_dom"/>
</dbReference>
<proteinExistence type="inferred from homology"/>
<comment type="caution">
    <text evidence="14">The sequence shown here is derived from an EMBL/GenBank/DDBJ whole genome shotgun (WGS) entry which is preliminary data.</text>
</comment>
<keyword evidence="6 10" id="KW-0472">Membrane</keyword>
<dbReference type="GO" id="GO:0005886">
    <property type="term" value="C:plasma membrane"/>
    <property type="evidence" value="ECO:0007669"/>
    <property type="project" value="UniProtKB-SubCell"/>
</dbReference>
<keyword evidence="4 10" id="KW-0812">Transmembrane</keyword>
<dbReference type="GO" id="GO:0007165">
    <property type="term" value="P:signal transduction"/>
    <property type="evidence" value="ECO:0007669"/>
    <property type="project" value="UniProtKB-KW"/>
</dbReference>
<gene>
    <name evidence="14" type="ORF">MGN01_45670</name>
</gene>
<evidence type="ECO:0000259" key="11">
    <source>
        <dbReference type="PROSITE" id="PS50111"/>
    </source>
</evidence>
<dbReference type="Gene3D" id="3.30.450.20">
    <property type="entry name" value="PAS domain"/>
    <property type="match status" value="1"/>
</dbReference>
<dbReference type="PANTHER" id="PTHR32089:SF112">
    <property type="entry name" value="LYSOZYME-LIKE PROTEIN-RELATED"/>
    <property type="match status" value="1"/>
</dbReference>
<keyword evidence="2" id="KW-1003">Cell membrane</keyword>
<dbReference type="Pfam" id="PF00672">
    <property type="entry name" value="HAMP"/>
    <property type="match status" value="1"/>
</dbReference>
<dbReference type="SUPFAM" id="SSF58104">
    <property type="entry name" value="Methyl-accepting chemotaxis protein (MCP) signaling domain"/>
    <property type="match status" value="1"/>
</dbReference>
<evidence type="ECO:0000313" key="15">
    <source>
        <dbReference type="Proteomes" id="UP000321750"/>
    </source>
</evidence>
<dbReference type="PROSITE" id="PS50192">
    <property type="entry name" value="T_SNARE"/>
    <property type="match status" value="1"/>
</dbReference>
<evidence type="ECO:0000259" key="12">
    <source>
        <dbReference type="PROSITE" id="PS50192"/>
    </source>
</evidence>
<evidence type="ECO:0000313" key="14">
    <source>
        <dbReference type="EMBL" id="GEP12722.1"/>
    </source>
</evidence>
<evidence type="ECO:0000256" key="8">
    <source>
        <dbReference type="ARBA" id="ARBA00029447"/>
    </source>
</evidence>
<dbReference type="RefSeq" id="WP_238258611.1">
    <property type="nucleotide sequence ID" value="NZ_BJZV01000063.1"/>
</dbReference>
<feature type="domain" description="T-SNARE coiled-coil homology" evidence="12">
    <location>
        <begin position="418"/>
        <end position="480"/>
    </location>
</feature>
<feature type="domain" description="Methyl-accepting transducer" evidence="11">
    <location>
        <begin position="266"/>
        <end position="502"/>
    </location>
</feature>
<dbReference type="SMART" id="SM00304">
    <property type="entry name" value="HAMP"/>
    <property type="match status" value="1"/>
</dbReference>
<dbReference type="Pfam" id="PF00015">
    <property type="entry name" value="MCPsignal"/>
    <property type="match status" value="1"/>
</dbReference>
<protein>
    <submittedName>
        <fullName evidence="14">Chemotaxis protein</fullName>
    </submittedName>
</protein>
<evidence type="ECO:0000256" key="5">
    <source>
        <dbReference type="ARBA" id="ARBA00022989"/>
    </source>
</evidence>
<evidence type="ECO:0000256" key="6">
    <source>
        <dbReference type="ARBA" id="ARBA00023136"/>
    </source>
</evidence>
<evidence type="ECO:0000256" key="1">
    <source>
        <dbReference type="ARBA" id="ARBA00004429"/>
    </source>
</evidence>
<dbReference type="InterPro" id="IPR004089">
    <property type="entry name" value="MCPsignal_dom"/>
</dbReference>
<reference evidence="14 15" key="1">
    <citation type="submission" date="2019-07" db="EMBL/GenBank/DDBJ databases">
        <title>Whole genome shotgun sequence of Methylobacterium gnaphalii NBRC 107716.</title>
        <authorList>
            <person name="Hosoyama A."/>
            <person name="Uohara A."/>
            <person name="Ohji S."/>
            <person name="Ichikawa N."/>
        </authorList>
    </citation>
    <scope>NUCLEOTIDE SEQUENCE [LARGE SCALE GENOMIC DNA]</scope>
    <source>
        <strain evidence="14 15">NBRC 107716</strain>
    </source>
</reference>
<dbReference type="AlphaFoldDB" id="A0A512JS33"/>
<dbReference type="CDD" id="cd06225">
    <property type="entry name" value="HAMP"/>
    <property type="match status" value="1"/>
</dbReference>
<dbReference type="PANTHER" id="PTHR32089">
    <property type="entry name" value="METHYL-ACCEPTING CHEMOTAXIS PROTEIN MCPB"/>
    <property type="match status" value="1"/>
</dbReference>
<dbReference type="Pfam" id="PF17200">
    <property type="entry name" value="sCache_2"/>
    <property type="match status" value="1"/>
</dbReference>
<keyword evidence="3" id="KW-0997">Cell inner membrane</keyword>
<dbReference type="Gene3D" id="1.10.8.500">
    <property type="entry name" value="HAMP domain in histidine kinase"/>
    <property type="match status" value="1"/>
</dbReference>
<sequence length="522" mass="54895">MQERRTALVGQVEAALSTVKRLANSAEQGAISQQEAQERAKSVLRAIRYGKNDYFFVYNFDGVNLAHGLKPENEGKNLLEAKDANGLRFNAALIEAAKAGGGFVDFMFPRAGQDQPSPKLGYALGYAPWQWVIGTGTYIDDIDARFWELTRRDAAYVAVLIALLIACAWPIARGIVRPIRALTAAMSNLSAGRLDEAVPGSERGDEIGLMARAVQVFKEGLIAKQATEAVAAEEADAKMRRANLLDDLTKRFEHNVSVLTQGLAGAATEMEATAQTMTVTADETTQQTLSVVGAAKQTSANVQTVAAASEEMAASVAEIAHQVSLSARIAHMAVEKAKGTDATVQRLAGTAERISSAVSIISTIASQTNLLALNATIEAARAGEAGRGFAVVATEVKELAGQTSRATGEIGERIAEIQSATSEAVADIREISRVISEMSAYAGGIAAAMEEQGAATQEITRNVQQAAQGTEEVTRNIAGVQDGAGQTSMAAGQVLSAAQELARHSVSLSQEVGTFLSSVKAA</sequence>
<evidence type="ECO:0000256" key="4">
    <source>
        <dbReference type="ARBA" id="ARBA00022692"/>
    </source>
</evidence>
<dbReference type="PROSITE" id="PS50885">
    <property type="entry name" value="HAMP"/>
    <property type="match status" value="1"/>
</dbReference>
<organism evidence="14 15">
    <name type="scientific">Methylobacterium gnaphalii</name>
    <dbReference type="NCBI Taxonomy" id="1010610"/>
    <lineage>
        <taxon>Bacteria</taxon>
        <taxon>Pseudomonadati</taxon>
        <taxon>Pseudomonadota</taxon>
        <taxon>Alphaproteobacteria</taxon>
        <taxon>Hyphomicrobiales</taxon>
        <taxon>Methylobacteriaceae</taxon>
        <taxon>Methylobacterium</taxon>
    </lineage>
</organism>
<dbReference type="SMART" id="SM01049">
    <property type="entry name" value="Cache_2"/>
    <property type="match status" value="1"/>
</dbReference>